<feature type="chain" id="PRO_5040217186" description="PLL-like beta propeller domain-containing protein" evidence="1">
    <location>
        <begin position="19"/>
        <end position="262"/>
    </location>
</feature>
<evidence type="ECO:0000256" key="1">
    <source>
        <dbReference type="SAM" id="SignalP"/>
    </source>
</evidence>
<dbReference type="Pfam" id="PF26607">
    <property type="entry name" value="DUF8189"/>
    <property type="match status" value="1"/>
</dbReference>
<gene>
    <name evidence="3" type="ORF">PPNO1_LOCUS7410</name>
</gene>
<evidence type="ECO:0000259" key="2">
    <source>
        <dbReference type="Pfam" id="PF26607"/>
    </source>
</evidence>
<organism evidence="3 4">
    <name type="scientific">Parascedosporium putredinis</name>
    <dbReference type="NCBI Taxonomy" id="1442378"/>
    <lineage>
        <taxon>Eukaryota</taxon>
        <taxon>Fungi</taxon>
        <taxon>Dikarya</taxon>
        <taxon>Ascomycota</taxon>
        <taxon>Pezizomycotina</taxon>
        <taxon>Sordariomycetes</taxon>
        <taxon>Hypocreomycetidae</taxon>
        <taxon>Microascales</taxon>
        <taxon>Microascaceae</taxon>
        <taxon>Parascedosporium</taxon>
    </lineage>
</organism>
<dbReference type="Proteomes" id="UP000838763">
    <property type="component" value="Unassembled WGS sequence"/>
</dbReference>
<dbReference type="AlphaFoldDB" id="A0A9P1MCF1"/>
<feature type="signal peptide" evidence="1">
    <location>
        <begin position="1"/>
        <end position="18"/>
    </location>
</feature>
<comment type="caution">
    <text evidence="3">The sequence shown here is derived from an EMBL/GenBank/DDBJ whole genome shotgun (WGS) entry which is preliminary data.</text>
</comment>
<dbReference type="OrthoDB" id="406838at2759"/>
<keyword evidence="4" id="KW-1185">Reference proteome</keyword>
<dbReference type="InterPro" id="IPR058502">
    <property type="entry name" value="PLL-like_beta-prop"/>
</dbReference>
<accession>A0A9P1MCF1</accession>
<dbReference type="SUPFAM" id="SSF89372">
    <property type="entry name" value="Fucose-specific lectin"/>
    <property type="match status" value="1"/>
</dbReference>
<evidence type="ECO:0000313" key="3">
    <source>
        <dbReference type="EMBL" id="CAI4217810.1"/>
    </source>
</evidence>
<reference evidence="3" key="1">
    <citation type="submission" date="2022-11" db="EMBL/GenBank/DDBJ databases">
        <authorList>
            <person name="Scott C."/>
            <person name="Bruce N."/>
        </authorList>
    </citation>
    <scope>NUCLEOTIDE SEQUENCE</scope>
</reference>
<keyword evidence="1" id="KW-0732">Signal</keyword>
<feature type="domain" description="PLL-like beta propeller" evidence="2">
    <location>
        <begin position="123"/>
        <end position="239"/>
    </location>
</feature>
<dbReference type="Gene3D" id="2.120.10.70">
    <property type="entry name" value="Fucose-specific lectin"/>
    <property type="match status" value="1"/>
</dbReference>
<dbReference type="EMBL" id="CALLCH030000017">
    <property type="protein sequence ID" value="CAI4217810.1"/>
    <property type="molecule type" value="Genomic_DNA"/>
</dbReference>
<sequence>MKTALAALVVVLAAGTAARPNQQGPKPSFLAPRTIHKNWNAPRADDGGFLAARANALSPREFNAYQSSEVSHDLLNTDNVFNLDKRATSGKWENLNGSMASYPSPVSWGGNRMDLYYMGVTAHWEDLGGTVDGAPAACAWKGQLNVYVKGDDGACWHREYKGDKWGNWQNLGGELKYPPDVVAYDDKMEVYITAPDDALYRRTWEDDKWSDDWEYMGGSVDSKPNPIVWDNGQVDVYGKERTGMQAMLWLRALDIGMVLNSV</sequence>
<proteinExistence type="predicted"/>
<evidence type="ECO:0000313" key="4">
    <source>
        <dbReference type="Proteomes" id="UP000838763"/>
    </source>
</evidence>
<protein>
    <recommendedName>
        <fullName evidence="2">PLL-like beta propeller domain-containing protein</fullName>
    </recommendedName>
</protein>
<name>A0A9P1MCF1_9PEZI</name>